<dbReference type="InterPro" id="IPR051938">
    <property type="entry name" value="Apopto_cytoskel_mod"/>
</dbReference>
<dbReference type="Proteomes" id="UP000190669">
    <property type="component" value="Unassembled WGS sequence"/>
</dbReference>
<dbReference type="PANTHER" id="PTHR44145:SF3">
    <property type="entry name" value="DNAJ HOMOLOG SUBFAMILY A MEMBER 3, MITOCHONDRIAL"/>
    <property type="match status" value="1"/>
</dbReference>
<feature type="domain" description="J" evidence="3">
    <location>
        <begin position="31"/>
        <end position="96"/>
    </location>
</feature>
<dbReference type="Proteomes" id="UP000251937">
    <property type="component" value="Unassembled WGS sequence"/>
</dbReference>
<evidence type="ECO:0000256" key="2">
    <source>
        <dbReference type="SAM" id="Phobius"/>
    </source>
</evidence>
<evidence type="ECO:0000313" key="7">
    <source>
        <dbReference type="Proteomes" id="UP000251937"/>
    </source>
</evidence>
<dbReference type="CDD" id="cd06257">
    <property type="entry name" value="DnaJ"/>
    <property type="match status" value="1"/>
</dbReference>
<dbReference type="PANTHER" id="PTHR44145">
    <property type="entry name" value="DNAJ HOMOLOG SUBFAMILY A MEMBER 3, MITOCHONDRIAL"/>
    <property type="match status" value="1"/>
</dbReference>
<dbReference type="EMBL" id="FUZE01000011">
    <property type="protein sequence ID" value="SKB86116.1"/>
    <property type="molecule type" value="Genomic_DNA"/>
</dbReference>
<protein>
    <submittedName>
        <fullName evidence="5">Chaperone protein DnaJ</fullName>
    </submittedName>
    <submittedName>
        <fullName evidence="4">DnaJ domain-containing protein</fullName>
    </submittedName>
</protein>
<evidence type="ECO:0000256" key="1">
    <source>
        <dbReference type="ARBA" id="ARBA00023186"/>
    </source>
</evidence>
<evidence type="ECO:0000313" key="5">
    <source>
        <dbReference type="EMBL" id="SQA87643.1"/>
    </source>
</evidence>
<keyword evidence="2" id="KW-0472">Membrane</keyword>
<dbReference type="PRINTS" id="PR00625">
    <property type="entry name" value="JDOMAIN"/>
</dbReference>
<keyword evidence="1" id="KW-0143">Chaperone</keyword>
<keyword evidence="2" id="KW-0812">Transmembrane</keyword>
<dbReference type="InterPro" id="IPR001623">
    <property type="entry name" value="DnaJ_domain"/>
</dbReference>
<dbReference type="InterPro" id="IPR036869">
    <property type="entry name" value="J_dom_sf"/>
</dbReference>
<feature type="transmembrane region" description="Helical" evidence="2">
    <location>
        <begin position="221"/>
        <end position="239"/>
    </location>
</feature>
<evidence type="ECO:0000259" key="3">
    <source>
        <dbReference type="PROSITE" id="PS50076"/>
    </source>
</evidence>
<dbReference type="PROSITE" id="PS50076">
    <property type="entry name" value="DNAJ_2"/>
    <property type="match status" value="1"/>
</dbReference>
<accession>A0AAX2IGA3</accession>
<reference evidence="4 6" key="1">
    <citation type="submission" date="2017-02" db="EMBL/GenBank/DDBJ databases">
        <authorList>
            <person name="Varghese N."/>
            <person name="Submissions S."/>
        </authorList>
    </citation>
    <scope>NUCLEOTIDE SEQUENCE [LARGE SCALE GENOMIC DNA]</scope>
    <source>
        <strain evidence="4 6">DSM 16775</strain>
    </source>
</reference>
<dbReference type="EMBL" id="UAVR01000003">
    <property type="protein sequence ID" value="SQA87643.1"/>
    <property type="molecule type" value="Genomic_DNA"/>
</dbReference>
<dbReference type="SUPFAM" id="SSF46565">
    <property type="entry name" value="Chaperone J-domain"/>
    <property type="match status" value="1"/>
</dbReference>
<keyword evidence="2" id="KW-1133">Transmembrane helix</keyword>
<evidence type="ECO:0000313" key="4">
    <source>
        <dbReference type="EMBL" id="SKB86116.1"/>
    </source>
</evidence>
<keyword evidence="6" id="KW-1185">Reference proteome</keyword>
<dbReference type="Gene3D" id="1.10.287.110">
    <property type="entry name" value="DnaJ domain"/>
    <property type="match status" value="1"/>
</dbReference>
<dbReference type="AlphaFoldDB" id="A0AAX2IGA3"/>
<dbReference type="SMART" id="SM00271">
    <property type="entry name" value="DnaJ"/>
    <property type="match status" value="1"/>
</dbReference>
<feature type="transmembrane region" description="Helical" evidence="2">
    <location>
        <begin position="20"/>
        <end position="36"/>
    </location>
</feature>
<gene>
    <name evidence="5" type="primary">dnaJ_1</name>
    <name evidence="5" type="ORF">NCTC11212_00511</name>
    <name evidence="4" type="ORF">SAMN05421800_11149</name>
</gene>
<reference evidence="5 7" key="2">
    <citation type="submission" date="2018-06" db="EMBL/GenBank/DDBJ databases">
        <authorList>
            <consortium name="Pathogen Informatics"/>
            <person name="Doyle S."/>
        </authorList>
    </citation>
    <scope>NUCLEOTIDE SEQUENCE [LARGE SCALE GENOMIC DNA]</scope>
    <source>
        <strain evidence="5 7">NCTC11212</strain>
    </source>
</reference>
<comment type="caution">
    <text evidence="5">The sequence shown here is derived from an EMBL/GenBank/DDBJ whole genome shotgun (WGS) entry which is preliminary data.</text>
</comment>
<dbReference type="InterPro" id="IPR018253">
    <property type="entry name" value="DnaJ_domain_CS"/>
</dbReference>
<dbReference type="Pfam" id="PF00226">
    <property type="entry name" value="DnaJ"/>
    <property type="match status" value="1"/>
</dbReference>
<proteinExistence type="predicted"/>
<name>A0AAX2IGA3_9FLAO</name>
<sequence>MLRFARNDKNLKKLKAVEKYFLIFVFTFMKDYYYFLGIPHDASDEDIKKSYRKLSLKYHPDKNQDDDFFADRFKEIQEAYETLSDKGRRITYDQNLESLQKTFRYTVPPSIKTFTANKIHAKKGEEIIITWQTQNADVVKVLPFGLEKAYGERIFKITEFKNGKFQLLLHATNSLLHKTVVQGITITEVFESDGEKFRDRAEELFKSQPRTVTNPKGQPKIFRIILAILFLALALYFLISSLYK</sequence>
<dbReference type="PROSITE" id="PS00636">
    <property type="entry name" value="DNAJ_1"/>
    <property type="match status" value="1"/>
</dbReference>
<organism evidence="5 7">
    <name type="scientific">Chryseobacterium balustinum</name>
    <dbReference type="NCBI Taxonomy" id="246"/>
    <lineage>
        <taxon>Bacteria</taxon>
        <taxon>Pseudomonadati</taxon>
        <taxon>Bacteroidota</taxon>
        <taxon>Flavobacteriia</taxon>
        <taxon>Flavobacteriales</taxon>
        <taxon>Weeksellaceae</taxon>
        <taxon>Chryseobacterium group</taxon>
        <taxon>Chryseobacterium</taxon>
    </lineage>
</organism>
<evidence type="ECO:0000313" key="6">
    <source>
        <dbReference type="Proteomes" id="UP000190669"/>
    </source>
</evidence>